<dbReference type="Proteomes" id="UP001170651">
    <property type="component" value="Unassembled WGS sequence"/>
</dbReference>
<evidence type="ECO:0000256" key="1">
    <source>
        <dbReference type="ARBA" id="ARBA00004651"/>
    </source>
</evidence>
<keyword evidence="2" id="KW-1003">Cell membrane</keyword>
<dbReference type="PANTHER" id="PTHR33545">
    <property type="entry name" value="UPF0750 MEMBRANE PROTEIN YITT-RELATED"/>
    <property type="match status" value="1"/>
</dbReference>
<evidence type="ECO:0000256" key="3">
    <source>
        <dbReference type="ARBA" id="ARBA00022692"/>
    </source>
</evidence>
<evidence type="ECO:0000256" key="4">
    <source>
        <dbReference type="ARBA" id="ARBA00022989"/>
    </source>
</evidence>
<dbReference type="GO" id="GO:0005886">
    <property type="term" value="C:plasma membrane"/>
    <property type="evidence" value="ECO:0007669"/>
    <property type="project" value="UniProtKB-SubCell"/>
</dbReference>
<evidence type="ECO:0000256" key="2">
    <source>
        <dbReference type="ARBA" id="ARBA00022475"/>
    </source>
</evidence>
<feature type="transmembrane region" description="Helical" evidence="6">
    <location>
        <begin position="210"/>
        <end position="228"/>
    </location>
</feature>
<feature type="transmembrane region" description="Helical" evidence="6">
    <location>
        <begin position="12"/>
        <end position="34"/>
    </location>
</feature>
<feature type="transmembrane region" description="Helical" evidence="6">
    <location>
        <begin position="134"/>
        <end position="152"/>
    </location>
</feature>
<proteinExistence type="predicted"/>
<dbReference type="RefSeq" id="WP_213680485.1">
    <property type="nucleotide sequence ID" value="NZ_JALQCT010000012.1"/>
</dbReference>
<comment type="subcellular location">
    <subcellularLocation>
        <location evidence="1">Cell membrane</location>
        <topology evidence="1">Multi-pass membrane protein</topology>
    </subcellularLocation>
</comment>
<comment type="caution">
    <text evidence="7">The sequence shown here is derived from an EMBL/GenBank/DDBJ whole genome shotgun (WGS) entry which is preliminary data.</text>
</comment>
<keyword evidence="5 6" id="KW-0472">Membrane</keyword>
<evidence type="ECO:0000256" key="5">
    <source>
        <dbReference type="ARBA" id="ARBA00023136"/>
    </source>
</evidence>
<protein>
    <submittedName>
        <fullName evidence="7">YitT family protein</fullName>
    </submittedName>
</protein>
<dbReference type="AlphaFoldDB" id="A0A9K3STI3"/>
<organism evidence="7 8">
    <name type="scientific">Candidatus Phytoplasma australasiaticum subsp. australasiaticum</name>
    <dbReference type="NCBI Taxonomy" id="2832407"/>
    <lineage>
        <taxon>Bacteria</taxon>
        <taxon>Bacillati</taxon>
        <taxon>Mycoplasmatota</taxon>
        <taxon>Mollicutes</taxon>
        <taxon>Acholeplasmatales</taxon>
        <taxon>Acholeplasmataceae</taxon>
        <taxon>Candidatus Phytoplasma</taxon>
        <taxon>16SrII (Peanut WB group)</taxon>
        <taxon>Candidatus Phytoplasma australasiaticum</taxon>
    </lineage>
</organism>
<dbReference type="PANTHER" id="PTHR33545:SF5">
    <property type="entry name" value="UPF0750 MEMBRANE PROTEIN YITT"/>
    <property type="match status" value="1"/>
</dbReference>
<feature type="transmembrane region" description="Helical" evidence="6">
    <location>
        <begin position="92"/>
        <end position="114"/>
    </location>
</feature>
<feature type="transmembrane region" description="Helical" evidence="6">
    <location>
        <begin position="173"/>
        <end position="195"/>
    </location>
</feature>
<sequence>MKKDQKIYKQNLHKWLILIVNDIILAITIFVFTLGSKLNVGGIDGLALTSARLCNLFTNNSYFISDKIMIYFMFLYNVLAIIIGYKIFGKKFILKSAILAIILMIVMYFLPYILGESTIFLNRLIIWNNEYWKLFVSSILGGLLIGFTQANIRKIGFTTGGMDIFQQALKDIYGMNFKISLLITDGILIFLSSILESFDQINFFNMFSEIMIRILLSLSSIYIMGWIMDKKVIFNLIENNNSKMKLDK</sequence>
<dbReference type="InterPro" id="IPR051461">
    <property type="entry name" value="UPF0750_membrane"/>
</dbReference>
<dbReference type="Pfam" id="PF02588">
    <property type="entry name" value="YitT_membrane"/>
    <property type="match status" value="1"/>
</dbReference>
<name>A0A9K3STI3_9MOLU</name>
<evidence type="ECO:0000256" key="6">
    <source>
        <dbReference type="SAM" id="Phobius"/>
    </source>
</evidence>
<dbReference type="InterPro" id="IPR003740">
    <property type="entry name" value="YitT"/>
</dbReference>
<dbReference type="EMBL" id="JAOSIW010000014">
    <property type="protein sequence ID" value="MDO8054636.1"/>
    <property type="molecule type" value="Genomic_DNA"/>
</dbReference>
<keyword evidence="4 6" id="KW-1133">Transmembrane helix</keyword>
<keyword evidence="8" id="KW-1185">Reference proteome</keyword>
<reference evidence="7 8" key="1">
    <citation type="journal article" date="2023" name="Int. J. Syst. Evol. Microbiol.">
        <title>The observation of taxonomic boundaries for the 16SrII and 16SrXXV phytoplasmas using genome-based delimitation.</title>
        <authorList>
            <person name="Rodrigues Jardim B."/>
            <person name="Tran-Nguyen L.T.T."/>
            <person name="Gambley C."/>
            <person name="Al-Sadi A.M."/>
            <person name="Al-Subhi A.M."/>
            <person name="Foissac X."/>
            <person name="Salar P."/>
            <person name="Cai H."/>
            <person name="Yang J.Y."/>
            <person name="Davis R."/>
            <person name="Jones L."/>
            <person name="Rodoni B."/>
            <person name="Constable F.E."/>
        </authorList>
    </citation>
    <scope>NUCLEOTIDE SEQUENCE [LARGE SCALE GENOMIC DNA]</scope>
    <source>
        <strain evidence="7">BAWM-OMN-P26</strain>
    </source>
</reference>
<feature type="transmembrane region" description="Helical" evidence="6">
    <location>
        <begin position="68"/>
        <end position="85"/>
    </location>
</feature>
<accession>A0A9K3STI3</accession>
<evidence type="ECO:0000313" key="7">
    <source>
        <dbReference type="EMBL" id="MDO8054636.1"/>
    </source>
</evidence>
<gene>
    <name evidence="7" type="ORF">OC696_02020</name>
</gene>
<keyword evidence="3 6" id="KW-0812">Transmembrane</keyword>
<evidence type="ECO:0000313" key="8">
    <source>
        <dbReference type="Proteomes" id="UP001170651"/>
    </source>
</evidence>